<gene>
    <name evidence="3" type="ORF">BN2156_05257</name>
</gene>
<organism evidence="3 4">
    <name type="scientific">Mycolicibacterium neworleansense</name>
    <dbReference type="NCBI Taxonomy" id="146018"/>
    <lineage>
        <taxon>Bacteria</taxon>
        <taxon>Bacillati</taxon>
        <taxon>Actinomycetota</taxon>
        <taxon>Actinomycetes</taxon>
        <taxon>Mycobacteriales</taxon>
        <taxon>Mycobacteriaceae</taxon>
        <taxon>Mycolicibacterium</taxon>
    </lineage>
</organism>
<dbReference type="EMBL" id="CWKH01000003">
    <property type="protein sequence ID" value="CRZ18356.1"/>
    <property type="molecule type" value="Genomic_DNA"/>
</dbReference>
<keyword evidence="2" id="KW-0732">Signal</keyword>
<dbReference type="OrthoDB" id="4639220at2"/>
<name>A0A0H5RX22_9MYCO</name>
<dbReference type="PROSITE" id="PS51257">
    <property type="entry name" value="PROKAR_LIPOPROTEIN"/>
    <property type="match status" value="1"/>
</dbReference>
<evidence type="ECO:0000313" key="3">
    <source>
        <dbReference type="EMBL" id="CRZ18356.1"/>
    </source>
</evidence>
<proteinExistence type="predicted"/>
<reference evidence="4" key="1">
    <citation type="submission" date="2015-07" db="EMBL/GenBank/DDBJ databases">
        <authorList>
            <person name="Urmite Genomes"/>
        </authorList>
    </citation>
    <scope>NUCLEOTIDE SEQUENCE [LARGE SCALE GENOMIC DNA]</scope>
    <source>
        <strain evidence="4">type strain: ATCC 49404</strain>
    </source>
</reference>
<dbReference type="Proteomes" id="UP000199147">
    <property type="component" value="Unassembled WGS sequence"/>
</dbReference>
<dbReference type="RefSeq" id="WP_090517903.1">
    <property type="nucleotide sequence ID" value="NZ_CWKH01000003.1"/>
</dbReference>
<evidence type="ECO:0000313" key="4">
    <source>
        <dbReference type="Proteomes" id="UP000199147"/>
    </source>
</evidence>
<sequence precursor="true">MRSYTWTTRLTAGAVAAAGLSLLVGCSTESGKDESGASTASSPQATATTEAPTPTVKPGEVATSPAGVTTAVGADAQSTEEEYFQACHAAKTWMQAKGGDLKTQVEPYLASVQAPDAAPGPGTYNVPWAQLEPARQAAVIVAAQAAADELCS</sequence>
<keyword evidence="4" id="KW-1185">Reference proteome</keyword>
<dbReference type="AlphaFoldDB" id="A0A0H5RX22"/>
<dbReference type="Pfam" id="PF17301">
    <property type="entry name" value="LpqV"/>
    <property type="match status" value="1"/>
</dbReference>
<accession>A0A0H5RX22</accession>
<evidence type="ECO:0000256" key="2">
    <source>
        <dbReference type="SAM" id="SignalP"/>
    </source>
</evidence>
<protein>
    <submittedName>
        <fullName evidence="3">LpqV protein</fullName>
    </submittedName>
</protein>
<feature type="region of interest" description="Disordered" evidence="1">
    <location>
        <begin position="27"/>
        <end position="75"/>
    </location>
</feature>
<feature type="compositionally biased region" description="Low complexity" evidence="1">
    <location>
        <begin position="37"/>
        <end position="54"/>
    </location>
</feature>
<feature type="signal peptide" evidence="2">
    <location>
        <begin position="1"/>
        <end position="17"/>
    </location>
</feature>
<dbReference type="InterPro" id="IPR020377">
    <property type="entry name" value="Uncharacterised_LpqV"/>
</dbReference>
<dbReference type="STRING" id="146018.BN2156_05257"/>
<feature type="chain" id="PRO_5038944934" evidence="2">
    <location>
        <begin position="18"/>
        <end position="152"/>
    </location>
</feature>
<evidence type="ECO:0000256" key="1">
    <source>
        <dbReference type="SAM" id="MobiDB-lite"/>
    </source>
</evidence>